<gene>
    <name evidence="1" type="ORF">ERS007739_04925</name>
</gene>
<evidence type="ECO:0000313" key="2">
    <source>
        <dbReference type="Proteomes" id="UP000039021"/>
    </source>
</evidence>
<sequence>MANGGNFVVTTGRAAPDWVSSSRCTVSIATASILPLLCVRNFSTTCR</sequence>
<comment type="caution">
    <text evidence="1">The sequence shown here is derived from an EMBL/GenBank/DDBJ whole genome shotgun (WGS) entry which is preliminary data.</text>
</comment>
<evidence type="ECO:0000313" key="1">
    <source>
        <dbReference type="EMBL" id="CPA89537.1"/>
    </source>
</evidence>
<protein>
    <submittedName>
        <fullName evidence="1">Uncharacterized protein</fullName>
    </submittedName>
</protein>
<organism evidence="1 2">
    <name type="scientific">Mycobacterium tuberculosis</name>
    <dbReference type="NCBI Taxonomy" id="1773"/>
    <lineage>
        <taxon>Bacteria</taxon>
        <taxon>Bacillati</taxon>
        <taxon>Actinomycetota</taxon>
        <taxon>Actinomycetes</taxon>
        <taxon>Mycobacteriales</taxon>
        <taxon>Mycobacteriaceae</taxon>
        <taxon>Mycobacterium</taxon>
        <taxon>Mycobacterium tuberculosis complex</taxon>
    </lineage>
</organism>
<dbReference type="Proteomes" id="UP000039021">
    <property type="component" value="Unassembled WGS sequence"/>
</dbReference>
<accession>A0A916LGD6</accession>
<reference evidence="2" key="1">
    <citation type="submission" date="2015-03" db="EMBL/GenBank/DDBJ databases">
        <authorList>
            <consortium name="Pathogen Informatics"/>
        </authorList>
    </citation>
    <scope>NUCLEOTIDE SEQUENCE [LARGE SCALE GENOMIC DNA]</scope>
    <source>
        <strain evidence="2">N09902308</strain>
    </source>
</reference>
<dbReference type="AlphaFoldDB" id="A0A916LGD6"/>
<dbReference type="EMBL" id="CSBK01003416">
    <property type="protein sequence ID" value="CPA89537.1"/>
    <property type="molecule type" value="Genomic_DNA"/>
</dbReference>
<name>A0A916LGD6_MYCTX</name>
<proteinExistence type="predicted"/>